<protein>
    <submittedName>
        <fullName evidence="2">Uncharacterized protein</fullName>
    </submittedName>
</protein>
<comment type="caution">
    <text evidence="2">The sequence shown here is derived from an EMBL/GenBank/DDBJ whole genome shotgun (WGS) entry which is preliminary data.</text>
</comment>
<evidence type="ECO:0000313" key="3">
    <source>
        <dbReference type="Proteomes" id="UP000265520"/>
    </source>
</evidence>
<sequence length="22" mass="2444">MMLANAKSNPEFPGASRMLHLQ</sequence>
<dbReference type="AlphaFoldDB" id="A0A392U9D6"/>
<dbReference type="EMBL" id="LXQA010769143">
    <property type="protein sequence ID" value="MCI70119.1"/>
    <property type="molecule type" value="Genomic_DNA"/>
</dbReference>
<organism evidence="2 3">
    <name type="scientific">Trifolium medium</name>
    <dbReference type="NCBI Taxonomy" id="97028"/>
    <lineage>
        <taxon>Eukaryota</taxon>
        <taxon>Viridiplantae</taxon>
        <taxon>Streptophyta</taxon>
        <taxon>Embryophyta</taxon>
        <taxon>Tracheophyta</taxon>
        <taxon>Spermatophyta</taxon>
        <taxon>Magnoliopsida</taxon>
        <taxon>eudicotyledons</taxon>
        <taxon>Gunneridae</taxon>
        <taxon>Pentapetalae</taxon>
        <taxon>rosids</taxon>
        <taxon>fabids</taxon>
        <taxon>Fabales</taxon>
        <taxon>Fabaceae</taxon>
        <taxon>Papilionoideae</taxon>
        <taxon>50 kb inversion clade</taxon>
        <taxon>NPAAA clade</taxon>
        <taxon>Hologalegina</taxon>
        <taxon>IRL clade</taxon>
        <taxon>Trifolieae</taxon>
        <taxon>Trifolium</taxon>
    </lineage>
</organism>
<accession>A0A392U9D6</accession>
<evidence type="ECO:0000256" key="1">
    <source>
        <dbReference type="SAM" id="MobiDB-lite"/>
    </source>
</evidence>
<evidence type="ECO:0000313" key="2">
    <source>
        <dbReference type="EMBL" id="MCI70119.1"/>
    </source>
</evidence>
<dbReference type="Proteomes" id="UP000265520">
    <property type="component" value="Unassembled WGS sequence"/>
</dbReference>
<feature type="region of interest" description="Disordered" evidence="1">
    <location>
        <begin position="1"/>
        <end position="22"/>
    </location>
</feature>
<reference evidence="2 3" key="1">
    <citation type="journal article" date="2018" name="Front. Plant Sci.">
        <title>Red Clover (Trifolium pratense) and Zigzag Clover (T. medium) - A Picture of Genomic Similarities and Differences.</title>
        <authorList>
            <person name="Dluhosova J."/>
            <person name="Istvanek J."/>
            <person name="Nedelnik J."/>
            <person name="Repkova J."/>
        </authorList>
    </citation>
    <scope>NUCLEOTIDE SEQUENCE [LARGE SCALE GENOMIC DNA]</scope>
    <source>
        <strain evidence="3">cv. 10/8</strain>
        <tissue evidence="2">Leaf</tissue>
    </source>
</reference>
<keyword evidence="3" id="KW-1185">Reference proteome</keyword>
<proteinExistence type="predicted"/>
<name>A0A392U9D6_9FABA</name>
<feature type="non-terminal residue" evidence="2">
    <location>
        <position position="22"/>
    </location>
</feature>